<dbReference type="AlphaFoldDB" id="A0AAW1DPY9"/>
<gene>
    <name evidence="1" type="ORF">O3M35_005211</name>
</gene>
<dbReference type="EMBL" id="JAPXFL010000002">
    <property type="protein sequence ID" value="KAK9510420.1"/>
    <property type="molecule type" value="Genomic_DNA"/>
</dbReference>
<protein>
    <submittedName>
        <fullName evidence="1">Uncharacterized protein</fullName>
    </submittedName>
</protein>
<accession>A0AAW1DPY9</accession>
<evidence type="ECO:0000313" key="1">
    <source>
        <dbReference type="EMBL" id="KAK9510420.1"/>
    </source>
</evidence>
<sequence>MAELERKMCFMHQVKCQAWLADCAQKLIKSKLDNIRMEYKKFLSWLKLFLRYDVHKIRNFELFCWQHCWFDSLEILI</sequence>
<comment type="caution">
    <text evidence="1">The sequence shown here is derived from an EMBL/GenBank/DDBJ whole genome shotgun (WGS) entry which is preliminary data.</text>
</comment>
<reference evidence="1 2" key="1">
    <citation type="submission" date="2022-12" db="EMBL/GenBank/DDBJ databases">
        <title>Chromosome-level genome assembly of true bugs.</title>
        <authorList>
            <person name="Ma L."/>
            <person name="Li H."/>
        </authorList>
    </citation>
    <scope>NUCLEOTIDE SEQUENCE [LARGE SCALE GENOMIC DNA]</scope>
    <source>
        <strain evidence="1">Lab_2022b</strain>
    </source>
</reference>
<proteinExistence type="predicted"/>
<organism evidence="1 2">
    <name type="scientific">Rhynocoris fuscipes</name>
    <dbReference type="NCBI Taxonomy" id="488301"/>
    <lineage>
        <taxon>Eukaryota</taxon>
        <taxon>Metazoa</taxon>
        <taxon>Ecdysozoa</taxon>
        <taxon>Arthropoda</taxon>
        <taxon>Hexapoda</taxon>
        <taxon>Insecta</taxon>
        <taxon>Pterygota</taxon>
        <taxon>Neoptera</taxon>
        <taxon>Paraneoptera</taxon>
        <taxon>Hemiptera</taxon>
        <taxon>Heteroptera</taxon>
        <taxon>Panheteroptera</taxon>
        <taxon>Cimicomorpha</taxon>
        <taxon>Reduviidae</taxon>
        <taxon>Harpactorinae</taxon>
        <taxon>Harpactorini</taxon>
        <taxon>Rhynocoris</taxon>
    </lineage>
</organism>
<name>A0AAW1DPY9_9HEMI</name>
<keyword evidence="2" id="KW-1185">Reference proteome</keyword>
<evidence type="ECO:0000313" key="2">
    <source>
        <dbReference type="Proteomes" id="UP001461498"/>
    </source>
</evidence>
<dbReference type="Proteomes" id="UP001461498">
    <property type="component" value="Unassembled WGS sequence"/>
</dbReference>